<dbReference type="Gene3D" id="3.40.50.150">
    <property type="entry name" value="Vaccinia Virus protein VP39"/>
    <property type="match status" value="1"/>
</dbReference>
<evidence type="ECO:0000313" key="6">
    <source>
        <dbReference type="Proteomes" id="UP001279734"/>
    </source>
</evidence>
<evidence type="ECO:0000313" key="5">
    <source>
        <dbReference type="EMBL" id="GMH03197.1"/>
    </source>
</evidence>
<dbReference type="AlphaFoldDB" id="A0AAD3S2Q6"/>
<keyword evidence="3" id="KW-0479">Metal-binding</keyword>
<dbReference type="GO" id="GO:0046872">
    <property type="term" value="F:metal ion binding"/>
    <property type="evidence" value="ECO:0007669"/>
    <property type="project" value="UniProtKB-KW"/>
</dbReference>
<dbReference type="SUPFAM" id="SSF53335">
    <property type="entry name" value="S-adenosyl-L-methionine-dependent methyltransferases"/>
    <property type="match status" value="1"/>
</dbReference>
<dbReference type="EMBL" id="BSYO01000004">
    <property type="protein sequence ID" value="GMH03197.1"/>
    <property type="molecule type" value="Genomic_DNA"/>
</dbReference>
<dbReference type="Proteomes" id="UP001279734">
    <property type="component" value="Unassembled WGS sequence"/>
</dbReference>
<dbReference type="PANTHER" id="PTHR31009">
    <property type="entry name" value="S-ADENOSYL-L-METHIONINE:CARBOXYL METHYLTRANSFERASE FAMILY PROTEIN"/>
    <property type="match status" value="1"/>
</dbReference>
<sequence>MEVMKMLHMEGGTGQTSYARNSLLQRIVHMKIQSIFEDSIKELYKATSPNCLVMVDLGCSSGHNSLIMVLEVIDIIDALCQSLNFSVPEFVVFLNDLPGNDFNTLFKLLPNYLKRLEEEKGSEFGPCLISGVPKSFYGRLFPSKSLHFIHSCYSLHYLSKIPNGLVSDNGEALNKGNIYIAKTSTVEVWKAYYIQFESDFTLFLKSRSKEIVPGGGMVLTFIGSINSHDPDNIFEFIGITLSNMTSEGLIEEAKLDNFNLPFYAPTAEEVMELIEAEGSFILNKLEKFTVDWDAGCSSFDLHERGKFVADTMRAVAEPMLASEFGEDTMDELFIRFKELVMRLIANKKKQYFNIVVSLTSKKDHKSE</sequence>
<accession>A0AAD3S2Q6</accession>
<organism evidence="5 6">
    <name type="scientific">Nepenthes gracilis</name>
    <name type="common">Slender pitcher plant</name>
    <dbReference type="NCBI Taxonomy" id="150966"/>
    <lineage>
        <taxon>Eukaryota</taxon>
        <taxon>Viridiplantae</taxon>
        <taxon>Streptophyta</taxon>
        <taxon>Embryophyta</taxon>
        <taxon>Tracheophyta</taxon>
        <taxon>Spermatophyta</taxon>
        <taxon>Magnoliopsida</taxon>
        <taxon>eudicotyledons</taxon>
        <taxon>Gunneridae</taxon>
        <taxon>Pentapetalae</taxon>
        <taxon>Caryophyllales</taxon>
        <taxon>Nepenthaceae</taxon>
        <taxon>Nepenthes</taxon>
    </lineage>
</organism>
<evidence type="ECO:0000256" key="3">
    <source>
        <dbReference type="ARBA" id="ARBA00022723"/>
    </source>
</evidence>
<dbReference type="InterPro" id="IPR005299">
    <property type="entry name" value="MeTrfase_7"/>
</dbReference>
<dbReference type="GO" id="GO:0008168">
    <property type="term" value="F:methyltransferase activity"/>
    <property type="evidence" value="ECO:0007669"/>
    <property type="project" value="UniProtKB-KW"/>
</dbReference>
<keyword evidence="2" id="KW-0808">Transferase</keyword>
<reference evidence="5" key="1">
    <citation type="submission" date="2023-05" db="EMBL/GenBank/DDBJ databases">
        <title>Nepenthes gracilis genome sequencing.</title>
        <authorList>
            <person name="Fukushima K."/>
        </authorList>
    </citation>
    <scope>NUCLEOTIDE SEQUENCE</scope>
    <source>
        <strain evidence="5">SING2019-196</strain>
    </source>
</reference>
<keyword evidence="4" id="KW-0460">Magnesium</keyword>
<dbReference type="GO" id="GO:0032259">
    <property type="term" value="P:methylation"/>
    <property type="evidence" value="ECO:0007669"/>
    <property type="project" value="UniProtKB-KW"/>
</dbReference>
<proteinExistence type="predicted"/>
<evidence type="ECO:0000256" key="1">
    <source>
        <dbReference type="ARBA" id="ARBA00022603"/>
    </source>
</evidence>
<name>A0AAD3S2Q6_NEPGR</name>
<gene>
    <name evidence="5" type="ORF">Nepgr_005036</name>
</gene>
<evidence type="ECO:0000256" key="2">
    <source>
        <dbReference type="ARBA" id="ARBA00022679"/>
    </source>
</evidence>
<keyword evidence="1" id="KW-0489">Methyltransferase</keyword>
<dbReference type="Pfam" id="PF03492">
    <property type="entry name" value="Methyltransf_7"/>
    <property type="match status" value="1"/>
</dbReference>
<comment type="caution">
    <text evidence="5">The sequence shown here is derived from an EMBL/GenBank/DDBJ whole genome shotgun (WGS) entry which is preliminary data.</text>
</comment>
<protein>
    <submittedName>
        <fullName evidence="5">Uncharacterized protein</fullName>
    </submittedName>
</protein>
<dbReference type="Gene3D" id="1.10.1200.270">
    <property type="entry name" value="Methyltransferase, alpha-helical capping domain"/>
    <property type="match status" value="1"/>
</dbReference>
<dbReference type="InterPro" id="IPR042086">
    <property type="entry name" value="MeTrfase_capping"/>
</dbReference>
<keyword evidence="6" id="KW-1185">Reference proteome</keyword>
<dbReference type="InterPro" id="IPR029063">
    <property type="entry name" value="SAM-dependent_MTases_sf"/>
</dbReference>
<evidence type="ECO:0000256" key="4">
    <source>
        <dbReference type="ARBA" id="ARBA00022842"/>
    </source>
</evidence>